<dbReference type="SUPFAM" id="SSF52540">
    <property type="entry name" value="P-loop containing nucleoside triphosphate hydrolases"/>
    <property type="match status" value="1"/>
</dbReference>
<gene>
    <name evidence="4" type="ORF">CCHR01_03577</name>
</gene>
<dbReference type="Pfam" id="PF24883">
    <property type="entry name" value="NPHP3_N"/>
    <property type="match status" value="1"/>
</dbReference>
<keyword evidence="5" id="KW-1185">Reference proteome</keyword>
<dbReference type="InterPro" id="IPR027417">
    <property type="entry name" value="P-loop_NTPase"/>
</dbReference>
<name>A0AAD9EJA9_9PEZI</name>
<comment type="caution">
    <text evidence="4">The sequence shown here is derived from an EMBL/GenBank/DDBJ whole genome shotgun (WGS) entry which is preliminary data.</text>
</comment>
<dbReference type="PANTHER" id="PTHR10039">
    <property type="entry name" value="AMELOGENIN"/>
    <property type="match status" value="1"/>
</dbReference>
<evidence type="ECO:0000256" key="2">
    <source>
        <dbReference type="SAM" id="MobiDB-lite"/>
    </source>
</evidence>
<evidence type="ECO:0000313" key="4">
    <source>
        <dbReference type="EMBL" id="KAK1853814.1"/>
    </source>
</evidence>
<proteinExistence type="predicted"/>
<dbReference type="Proteomes" id="UP001243330">
    <property type="component" value="Unassembled WGS sequence"/>
</dbReference>
<dbReference type="EMBL" id="JAQOWY010000048">
    <property type="protein sequence ID" value="KAK1853814.1"/>
    <property type="molecule type" value="Genomic_DNA"/>
</dbReference>
<feature type="domain" description="Nephrocystin 3-like N-terminal" evidence="3">
    <location>
        <begin position="324"/>
        <end position="494"/>
    </location>
</feature>
<organism evidence="4 5">
    <name type="scientific">Colletotrichum chrysophilum</name>
    <dbReference type="NCBI Taxonomy" id="1836956"/>
    <lineage>
        <taxon>Eukaryota</taxon>
        <taxon>Fungi</taxon>
        <taxon>Dikarya</taxon>
        <taxon>Ascomycota</taxon>
        <taxon>Pezizomycotina</taxon>
        <taxon>Sordariomycetes</taxon>
        <taxon>Hypocreomycetidae</taxon>
        <taxon>Glomerellales</taxon>
        <taxon>Glomerellaceae</taxon>
        <taxon>Colletotrichum</taxon>
        <taxon>Colletotrichum gloeosporioides species complex</taxon>
    </lineage>
</organism>
<dbReference type="PANTHER" id="PTHR10039:SF5">
    <property type="entry name" value="NACHT DOMAIN-CONTAINING PROTEIN"/>
    <property type="match status" value="1"/>
</dbReference>
<evidence type="ECO:0000256" key="1">
    <source>
        <dbReference type="ARBA" id="ARBA00022737"/>
    </source>
</evidence>
<reference evidence="4" key="1">
    <citation type="submission" date="2023-01" db="EMBL/GenBank/DDBJ databases">
        <title>Colletotrichum chrysophilum M932 genome sequence.</title>
        <authorList>
            <person name="Baroncelli R."/>
        </authorList>
    </citation>
    <scope>NUCLEOTIDE SEQUENCE</scope>
    <source>
        <strain evidence="4">M932</strain>
    </source>
</reference>
<dbReference type="AlphaFoldDB" id="A0AAD9EJA9"/>
<feature type="compositionally biased region" description="Polar residues" evidence="2">
    <location>
        <begin position="288"/>
        <end position="311"/>
    </location>
</feature>
<feature type="region of interest" description="Disordered" evidence="2">
    <location>
        <begin position="287"/>
        <end position="315"/>
    </location>
</feature>
<keyword evidence="1" id="KW-0677">Repeat</keyword>
<dbReference type="InterPro" id="IPR056884">
    <property type="entry name" value="NPHP3-like_N"/>
</dbReference>
<sequence length="1121" mass="127055">MESLAALSLAGNVLQFIEFSSELVRDAASVYRSASGLPAELQDVAIITENLASHMNRLSTPVMRPNSSVNEQVLASLAKNCQATCSDLQQLVESIRGKTPRSRGNSFLVTWKALRRKGELERLEKRLDRYRSQILSQIVSMLREESHEHQHQMKTAQSPLDKSLLQDITAEIQKSRQQLAALIGSKAPNDDAVLPTNGEVLQEILGALSKLSDKITKLSAEKQIMDVLWFPELQLRFGSIDEAHRGTYRWLLHDPDADLAQAALDYSETPFHVSENAINARKPLVGQATRNNSSNNTAENSGRNPTASSSESMREKVQRQSWREQFAEWLRYKEDFFYISGKAGSGKSTFMKCISQDPMTRHLLEAWTSADGKDLLLIHHFFWNSGTEDQRSMKGLYRSILWQVVRSRSHLTQQIFPTLWQKACKGAIHESDLGLTGLQAAIKNLLSNPQILGQNKMCFFIDGLDECEEDHWRLANDLKRWCSVPGIKLCVSGRPYNEFLAAFATDPTRWLRLHDLTRDDILRVVHDQFASDERFTQARHLSEFQTEYDRLAELIVQKADGVFIWVTLVIRSLLTGIGNYYSLSQLHKRLDAVPAEMNSMFNYMMSGIDRLERQAAARTLLVMKTLDTMESPKMWVYVHAVLDSIADRPDYETNLLDGRLQQNLGSEDGTLGCVPMAHRLNGRCRGLVQILYTGRNFPYCHQLQFVHRTFSDFLGEPNTVRELEAMAGTFCPYRGVALGLLSAVKHVPEQEWQLPCREYQSTEAFGDTTDRHQHENGFGGPSSMLDLLLDMAAASELTGSCLVTGEIESLKQMTLEFLTSKGSRLERPARSALITWWITASTPNEFETAALCMAAAYGAFEYTKTMIRNQTRDTGASSLLLFSSSAALRSGYRRATSEKVMAMKRFLLEQRASSNFEVRNVCFLQVNTNHAPGSDVRAYLPSPPWTPWAMSLMVISELKFLFQDYTDPKWKSLLELYLEHGADQTVCFVGYQLSRTKQAPQWNRLGFNQIFRNEGDGLYGNIEGPFYADLQTMLEIWGLEVALPSENSLSRSFTAPWESLSSWLSALAPVTGQFQRVTSTEVQRWNFLVLKVVSHRKLKELRQSELEEALRHMISQAKKRF</sequence>
<dbReference type="Gene3D" id="3.40.50.300">
    <property type="entry name" value="P-loop containing nucleotide triphosphate hydrolases"/>
    <property type="match status" value="1"/>
</dbReference>
<evidence type="ECO:0000259" key="3">
    <source>
        <dbReference type="Pfam" id="PF24883"/>
    </source>
</evidence>
<accession>A0AAD9EJA9</accession>
<protein>
    <recommendedName>
        <fullName evidence="3">Nephrocystin 3-like N-terminal domain-containing protein</fullName>
    </recommendedName>
</protein>
<evidence type="ECO:0000313" key="5">
    <source>
        <dbReference type="Proteomes" id="UP001243330"/>
    </source>
</evidence>